<accession>A0AAW2CFK3</accession>
<dbReference type="Pfam" id="PF00804">
    <property type="entry name" value="Syntaxin"/>
    <property type="match status" value="1"/>
</dbReference>
<evidence type="ECO:0000256" key="1">
    <source>
        <dbReference type="SAM" id="MobiDB-lite"/>
    </source>
</evidence>
<feature type="region of interest" description="Disordered" evidence="1">
    <location>
        <begin position="18"/>
        <end position="86"/>
    </location>
</feature>
<gene>
    <name evidence="3" type="ORF">SO802_020974</name>
</gene>
<reference evidence="3 4" key="1">
    <citation type="submission" date="2024-01" db="EMBL/GenBank/DDBJ databases">
        <title>A telomere-to-telomere, gap-free genome of sweet tea (Lithocarpus litseifolius).</title>
        <authorList>
            <person name="Zhou J."/>
        </authorList>
    </citation>
    <scope>NUCLEOTIDE SEQUENCE [LARGE SCALE GENOMIC DNA]</scope>
    <source>
        <strain evidence="3">Zhou-2022a</strain>
        <tissue evidence="3">Leaf</tissue>
    </source>
</reference>
<dbReference type="Proteomes" id="UP001459277">
    <property type="component" value="Unassembled WGS sequence"/>
</dbReference>
<evidence type="ECO:0000313" key="4">
    <source>
        <dbReference type="Proteomes" id="UP001459277"/>
    </source>
</evidence>
<evidence type="ECO:0000313" key="3">
    <source>
        <dbReference type="EMBL" id="KAK9996288.1"/>
    </source>
</evidence>
<dbReference type="EMBL" id="JAZDWU010000007">
    <property type="protein sequence ID" value="KAK9996288.1"/>
    <property type="molecule type" value="Genomic_DNA"/>
</dbReference>
<dbReference type="Gene3D" id="1.20.58.70">
    <property type="match status" value="1"/>
</dbReference>
<feature type="domain" description="Syntaxin N-terminal" evidence="2">
    <location>
        <begin position="75"/>
        <end position="142"/>
    </location>
</feature>
<dbReference type="GO" id="GO:0016020">
    <property type="term" value="C:membrane"/>
    <property type="evidence" value="ECO:0007669"/>
    <property type="project" value="InterPro"/>
</dbReference>
<feature type="compositionally biased region" description="Polar residues" evidence="1">
    <location>
        <begin position="68"/>
        <end position="86"/>
    </location>
</feature>
<feature type="compositionally biased region" description="Polar residues" evidence="1">
    <location>
        <begin position="18"/>
        <end position="35"/>
    </location>
</feature>
<organism evidence="3 4">
    <name type="scientific">Lithocarpus litseifolius</name>
    <dbReference type="NCBI Taxonomy" id="425828"/>
    <lineage>
        <taxon>Eukaryota</taxon>
        <taxon>Viridiplantae</taxon>
        <taxon>Streptophyta</taxon>
        <taxon>Embryophyta</taxon>
        <taxon>Tracheophyta</taxon>
        <taxon>Spermatophyta</taxon>
        <taxon>Magnoliopsida</taxon>
        <taxon>eudicotyledons</taxon>
        <taxon>Gunneridae</taxon>
        <taxon>Pentapetalae</taxon>
        <taxon>rosids</taxon>
        <taxon>fabids</taxon>
        <taxon>Fagales</taxon>
        <taxon>Fagaceae</taxon>
        <taxon>Lithocarpus</taxon>
    </lineage>
</organism>
<keyword evidence="4" id="KW-1185">Reference proteome</keyword>
<proteinExistence type="predicted"/>
<protein>
    <recommendedName>
        <fullName evidence="2">Syntaxin N-terminal domain-containing protein</fullName>
    </recommendedName>
</protein>
<comment type="caution">
    <text evidence="3">The sequence shown here is derived from an EMBL/GenBank/DDBJ whole genome shotgun (WGS) entry which is preliminary data.</text>
</comment>
<sequence>MKIPFNTIAISSSSILVTKPNPLTSKNPKTQTTPPCLQDLPQFPDSPQRQGHEGPLIPHGRRRVPRSQEGQADQSQARSRRCGSSLSSDWTRTSVVKRLRKKLKDSMEGFNNLRRQISSEYLETVPHQHFTVTSDNPDDKTVGFLLFFFYFWVSIGFERDFYWW</sequence>
<dbReference type="AlphaFoldDB" id="A0AAW2CFK3"/>
<name>A0AAW2CFK3_9ROSI</name>
<evidence type="ECO:0000259" key="2">
    <source>
        <dbReference type="Pfam" id="PF00804"/>
    </source>
</evidence>
<dbReference type="InterPro" id="IPR006011">
    <property type="entry name" value="Syntaxin_N"/>
</dbReference>